<dbReference type="InterPro" id="IPR026444">
    <property type="entry name" value="Secre_tail"/>
</dbReference>
<sequence>EYASEFTPGPIVGTDLTDPLNSRYRTYKVRRFTGAPSDTAHVEADLAEPGRDPLLHHSWSEYMAGAAPWGAPVRTYRLPVTTTADPTDSVDVQGPDVPGDFLLWSIYNDADPRRHRLVGGSYASLGVEIAQSVYGVHRDGPLDRATFLRLSIVNRGAYPLDSLAIGFWSDPDVGAAGDDEIASDSARALVYAYNGHYQDGVYGEAPPAIGYTLLRGPRVDGVPAGAWALTGPLATEQPVTLSEAVNWVFGAHADSTPMRAPDGGTTRTWFSGDPVRGTGWLDRRPADHRMMLSTFPIAMQPGDTQVVEVAIVVGQGTDALSSVANLRCAVDAVRAAYAAGLDPASSVACPTSAVQSCPGSLAFWQGQCSGGGFAAADLRRIASCIDTSASVVAFPPGAEVAGFCAALNAPGTDAASEASRQHLAFLANVCATRLGLMTSGADSVFLGEGIELSSPVLGSRDVGEMAARNSIAPCHCADSLLIALARFPLEVVEESYRALGGELRAINHGLGLGSTCGRDLGMPSLIEATATPDAVTLKWNPGAADGIPNVLSRLDGATWTKLQERVPRASEERYDDRDVRRGGTYRYRLSFRSEGREQVFAEPVVRVPILTSSTLRVMPNPASAALHIDVVLRPGDPAILEVFDLRGRLLERRRLASVAAGEQVITLRRDLESGIYLVRLEQGGRSESAKAVVVR</sequence>
<proteinExistence type="predicted"/>
<gene>
    <name evidence="1" type="ORF">E6K80_14725</name>
</gene>
<feature type="non-terminal residue" evidence="1">
    <location>
        <position position="1"/>
    </location>
</feature>
<dbReference type="NCBIfam" id="TIGR04183">
    <property type="entry name" value="Por_Secre_tail"/>
    <property type="match status" value="1"/>
</dbReference>
<protein>
    <submittedName>
        <fullName evidence="1">T9SS type A sorting domain-containing protein</fullName>
    </submittedName>
</protein>
<organism evidence="1 2">
    <name type="scientific">Eiseniibacteriota bacterium</name>
    <dbReference type="NCBI Taxonomy" id="2212470"/>
    <lineage>
        <taxon>Bacteria</taxon>
        <taxon>Candidatus Eiseniibacteriota</taxon>
    </lineage>
</organism>
<dbReference type="Proteomes" id="UP000319836">
    <property type="component" value="Unassembled WGS sequence"/>
</dbReference>
<evidence type="ECO:0000313" key="1">
    <source>
        <dbReference type="EMBL" id="TMQ67967.1"/>
    </source>
</evidence>
<dbReference type="AlphaFoldDB" id="A0A538TWF6"/>
<dbReference type="CDD" id="cd00063">
    <property type="entry name" value="FN3"/>
    <property type="match status" value="1"/>
</dbReference>
<evidence type="ECO:0000313" key="2">
    <source>
        <dbReference type="Proteomes" id="UP000319836"/>
    </source>
</evidence>
<dbReference type="InterPro" id="IPR003961">
    <property type="entry name" value="FN3_dom"/>
</dbReference>
<reference evidence="1 2" key="1">
    <citation type="journal article" date="2019" name="Nat. Microbiol.">
        <title>Mediterranean grassland soil C-N compound turnover is dependent on rainfall and depth, and is mediated by genomically divergent microorganisms.</title>
        <authorList>
            <person name="Diamond S."/>
            <person name="Andeer P.F."/>
            <person name="Li Z."/>
            <person name="Crits-Christoph A."/>
            <person name="Burstein D."/>
            <person name="Anantharaman K."/>
            <person name="Lane K.R."/>
            <person name="Thomas B.C."/>
            <person name="Pan C."/>
            <person name="Northen T.R."/>
            <person name="Banfield J.F."/>
        </authorList>
    </citation>
    <scope>NUCLEOTIDE SEQUENCE [LARGE SCALE GENOMIC DNA]</scope>
    <source>
        <strain evidence="1">WS_10</strain>
    </source>
</reference>
<name>A0A538TWF6_UNCEI</name>
<comment type="caution">
    <text evidence="1">The sequence shown here is derived from an EMBL/GenBank/DDBJ whole genome shotgun (WGS) entry which is preliminary data.</text>
</comment>
<dbReference type="EMBL" id="VBPA01000423">
    <property type="protein sequence ID" value="TMQ67967.1"/>
    <property type="molecule type" value="Genomic_DNA"/>
</dbReference>
<accession>A0A538TWF6</accession>